<keyword evidence="1" id="KW-0472">Membrane</keyword>
<evidence type="ECO:0000313" key="2">
    <source>
        <dbReference type="EMBL" id="ABF52948.1"/>
    </source>
</evidence>
<dbReference type="EMBL" id="CP000356">
    <property type="protein sequence ID" value="ABF52948.1"/>
    <property type="molecule type" value="Genomic_DNA"/>
</dbReference>
<dbReference type="KEGG" id="sal:Sala_1233"/>
<dbReference type="HOGENOM" id="CLU_1730213_0_0_5"/>
<keyword evidence="1" id="KW-1133">Transmembrane helix</keyword>
<gene>
    <name evidence="2" type="ordered locus">Sala_1233</name>
</gene>
<keyword evidence="1" id="KW-0812">Transmembrane</keyword>
<keyword evidence="3" id="KW-1185">Reference proteome</keyword>
<protein>
    <recommendedName>
        <fullName evidence="4">Integral membrane protein</fullName>
    </recommendedName>
</protein>
<sequence>MDVIDAFRFRVQLGRVERRITMSIRNLKTILVADAATCVGVFAAGLLAAEPVGALLGLPAQVVAIGGWICLAAALLMIVAARQAVPATALVKLIALGNLGWVAASFAVIAAFAAQMTGLGIAAVAVQALGVLGFAILEWKSVAGSGAVAAA</sequence>
<feature type="transmembrane region" description="Helical" evidence="1">
    <location>
        <begin position="61"/>
        <end position="81"/>
    </location>
</feature>
<proteinExistence type="predicted"/>
<evidence type="ECO:0008006" key="4">
    <source>
        <dbReference type="Google" id="ProtNLM"/>
    </source>
</evidence>
<feature type="transmembrane region" description="Helical" evidence="1">
    <location>
        <begin position="29"/>
        <end position="49"/>
    </location>
</feature>
<evidence type="ECO:0000256" key="1">
    <source>
        <dbReference type="SAM" id="Phobius"/>
    </source>
</evidence>
<accession>Q1GTS4</accession>
<dbReference type="AlphaFoldDB" id="Q1GTS4"/>
<evidence type="ECO:0000313" key="3">
    <source>
        <dbReference type="Proteomes" id="UP000006578"/>
    </source>
</evidence>
<reference evidence="2 3" key="1">
    <citation type="journal article" date="2009" name="Proc. Natl. Acad. Sci. U.S.A.">
        <title>The genomic basis of trophic strategy in marine bacteria.</title>
        <authorList>
            <person name="Lauro F.M."/>
            <person name="McDougald D."/>
            <person name="Thomas T."/>
            <person name="Williams T.J."/>
            <person name="Egan S."/>
            <person name="Rice S."/>
            <person name="DeMaere M.Z."/>
            <person name="Ting L."/>
            <person name="Ertan H."/>
            <person name="Johnson J."/>
            <person name="Ferriera S."/>
            <person name="Lapidus A."/>
            <person name="Anderson I."/>
            <person name="Kyrpides N."/>
            <person name="Munk A.C."/>
            <person name="Detter C."/>
            <person name="Han C.S."/>
            <person name="Brown M.V."/>
            <person name="Robb F.T."/>
            <person name="Kjelleberg S."/>
            <person name="Cavicchioli R."/>
        </authorList>
    </citation>
    <scope>NUCLEOTIDE SEQUENCE [LARGE SCALE GENOMIC DNA]</scope>
    <source>
        <strain evidence="3">DSM 13593 / LMG 18877 / RB2256</strain>
    </source>
</reference>
<feature type="transmembrane region" description="Helical" evidence="1">
    <location>
        <begin position="119"/>
        <end position="137"/>
    </location>
</feature>
<feature type="transmembrane region" description="Helical" evidence="1">
    <location>
        <begin position="93"/>
        <end position="113"/>
    </location>
</feature>
<name>Q1GTS4_SPHAL</name>
<dbReference type="Proteomes" id="UP000006578">
    <property type="component" value="Chromosome"/>
</dbReference>
<organism evidence="2 3">
    <name type="scientific">Sphingopyxis alaskensis (strain DSM 13593 / LMG 18877 / RB2256)</name>
    <name type="common">Sphingomonas alaskensis</name>
    <dbReference type="NCBI Taxonomy" id="317655"/>
    <lineage>
        <taxon>Bacteria</taxon>
        <taxon>Pseudomonadati</taxon>
        <taxon>Pseudomonadota</taxon>
        <taxon>Alphaproteobacteria</taxon>
        <taxon>Sphingomonadales</taxon>
        <taxon>Sphingomonadaceae</taxon>
        <taxon>Sphingopyxis</taxon>
    </lineage>
</organism>